<dbReference type="SUPFAM" id="SSF81606">
    <property type="entry name" value="PP2C-like"/>
    <property type="match status" value="1"/>
</dbReference>
<dbReference type="OMA" id="NQDAYCI"/>
<dbReference type="EMBL" id="KQ964424">
    <property type="protein sequence ID" value="KXN74419.1"/>
    <property type="molecule type" value="Genomic_DNA"/>
</dbReference>
<evidence type="ECO:0000259" key="1">
    <source>
        <dbReference type="PROSITE" id="PS51746"/>
    </source>
</evidence>
<dbReference type="OrthoDB" id="10264738at2759"/>
<proteinExistence type="predicted"/>
<dbReference type="InterPro" id="IPR001932">
    <property type="entry name" value="PPM-type_phosphatase-like_dom"/>
</dbReference>
<dbReference type="InterPro" id="IPR015655">
    <property type="entry name" value="PP2C"/>
</dbReference>
<feature type="non-terminal residue" evidence="2">
    <location>
        <position position="1"/>
    </location>
</feature>
<dbReference type="PROSITE" id="PS51746">
    <property type="entry name" value="PPM_2"/>
    <property type="match status" value="1"/>
</dbReference>
<sequence length="248" mass="27189">LFAVLDGHGEQGDKVCKAVKKYITELVERRKQTFITNSELALIELFRDVNEALDDDVSLDVYLSGTTIVLALVSLTKITIANLGDCRAIIVKEDASSEFSYNCLTRDHTCMNEVEVERIRAAGARVEKTGSPPLPEDAPLRIFKGSLPYPGLVMTRTLGDSAARKLGVTYEPEITTYNVESTDLCLVLATDGVWDALENDKVAKIASIAKKNVQKASNILAEKSLKYLGKKFIDDNTTNLIVSLKTSS</sequence>
<dbReference type="SMART" id="SM00332">
    <property type="entry name" value="PP2Cc"/>
    <property type="match status" value="1"/>
</dbReference>
<dbReference type="Gene3D" id="3.60.40.10">
    <property type="entry name" value="PPM-type phosphatase domain"/>
    <property type="match status" value="1"/>
</dbReference>
<dbReference type="STRING" id="796925.A0A137PHD3"/>
<protein>
    <submittedName>
        <fullName evidence="2">Protein serine/threonine phosphatase 2C</fullName>
    </submittedName>
</protein>
<dbReference type="GO" id="GO:0004722">
    <property type="term" value="F:protein serine/threonine phosphatase activity"/>
    <property type="evidence" value="ECO:0007669"/>
    <property type="project" value="InterPro"/>
</dbReference>
<dbReference type="CDD" id="cd00143">
    <property type="entry name" value="PP2Cc"/>
    <property type="match status" value="1"/>
</dbReference>
<accession>A0A137PHD3</accession>
<dbReference type="InterPro" id="IPR036457">
    <property type="entry name" value="PPM-type-like_dom_sf"/>
</dbReference>
<feature type="domain" description="PPM-type phosphatase" evidence="1">
    <location>
        <begin position="1"/>
        <end position="244"/>
    </location>
</feature>
<dbReference type="PANTHER" id="PTHR47992">
    <property type="entry name" value="PROTEIN PHOSPHATASE"/>
    <property type="match status" value="1"/>
</dbReference>
<dbReference type="Pfam" id="PF00481">
    <property type="entry name" value="PP2C"/>
    <property type="match status" value="1"/>
</dbReference>
<dbReference type="AlphaFoldDB" id="A0A137PHD3"/>
<dbReference type="Proteomes" id="UP000070444">
    <property type="component" value="Unassembled WGS sequence"/>
</dbReference>
<name>A0A137PHD3_CONC2</name>
<evidence type="ECO:0000313" key="2">
    <source>
        <dbReference type="EMBL" id="KXN74419.1"/>
    </source>
</evidence>
<organism evidence="2 3">
    <name type="scientific">Conidiobolus coronatus (strain ATCC 28846 / CBS 209.66 / NRRL 28638)</name>
    <name type="common">Delacroixia coronata</name>
    <dbReference type="NCBI Taxonomy" id="796925"/>
    <lineage>
        <taxon>Eukaryota</taxon>
        <taxon>Fungi</taxon>
        <taxon>Fungi incertae sedis</taxon>
        <taxon>Zoopagomycota</taxon>
        <taxon>Entomophthoromycotina</taxon>
        <taxon>Entomophthoromycetes</taxon>
        <taxon>Entomophthorales</taxon>
        <taxon>Ancylistaceae</taxon>
        <taxon>Conidiobolus</taxon>
    </lineage>
</organism>
<evidence type="ECO:0000313" key="3">
    <source>
        <dbReference type="Proteomes" id="UP000070444"/>
    </source>
</evidence>
<reference evidence="2 3" key="1">
    <citation type="journal article" date="2015" name="Genome Biol. Evol.">
        <title>Phylogenomic analyses indicate that early fungi evolved digesting cell walls of algal ancestors of land plants.</title>
        <authorList>
            <person name="Chang Y."/>
            <person name="Wang S."/>
            <person name="Sekimoto S."/>
            <person name="Aerts A.L."/>
            <person name="Choi C."/>
            <person name="Clum A."/>
            <person name="LaButti K.M."/>
            <person name="Lindquist E.A."/>
            <person name="Yee Ngan C."/>
            <person name="Ohm R.A."/>
            <person name="Salamov A.A."/>
            <person name="Grigoriev I.V."/>
            <person name="Spatafora J.W."/>
            <person name="Berbee M.L."/>
        </authorList>
    </citation>
    <scope>NUCLEOTIDE SEQUENCE [LARGE SCALE GENOMIC DNA]</scope>
    <source>
        <strain evidence="2 3">NRRL 28638</strain>
    </source>
</reference>
<keyword evidence="3" id="KW-1185">Reference proteome</keyword>
<gene>
    <name evidence="2" type="ORF">CONCODRAFT_34761</name>
</gene>